<comment type="caution">
    <text evidence="1">The sequence shown here is derived from an EMBL/GenBank/DDBJ whole genome shotgun (WGS) entry which is preliminary data.</text>
</comment>
<protein>
    <submittedName>
        <fullName evidence="1">Uncharacterized protein</fullName>
    </submittedName>
</protein>
<dbReference type="EMBL" id="AWVH01000033">
    <property type="protein sequence ID" value="ERJ92569.1"/>
    <property type="molecule type" value="Genomic_DNA"/>
</dbReference>
<name>A0ABN0NY79_TRELE</name>
<dbReference type="Proteomes" id="UP000016649">
    <property type="component" value="Unassembled WGS sequence"/>
</dbReference>
<accession>A0ABN0NY79</accession>
<sequence>MTPFVNIIHHFERLSTIFFIFLFIFSNKRHLCTLLCFLKMFFSYIIC</sequence>
<evidence type="ECO:0000313" key="2">
    <source>
        <dbReference type="Proteomes" id="UP000016649"/>
    </source>
</evidence>
<evidence type="ECO:0000313" key="1">
    <source>
        <dbReference type="EMBL" id="ERJ92569.1"/>
    </source>
</evidence>
<organism evidence="1 2">
    <name type="scientific">Treponema lecithinolyticum ATCC 700332</name>
    <dbReference type="NCBI Taxonomy" id="1321815"/>
    <lineage>
        <taxon>Bacteria</taxon>
        <taxon>Pseudomonadati</taxon>
        <taxon>Spirochaetota</taxon>
        <taxon>Spirochaetia</taxon>
        <taxon>Spirochaetales</taxon>
        <taxon>Treponemataceae</taxon>
        <taxon>Treponema</taxon>
    </lineage>
</organism>
<proteinExistence type="predicted"/>
<gene>
    <name evidence="1" type="ORF">HMPREF9193_01324</name>
</gene>
<keyword evidence="2" id="KW-1185">Reference proteome</keyword>
<reference evidence="1 2" key="1">
    <citation type="submission" date="2013-08" db="EMBL/GenBank/DDBJ databases">
        <authorList>
            <person name="Weinstock G."/>
            <person name="Sodergren E."/>
            <person name="Wylie T."/>
            <person name="Fulton L."/>
            <person name="Fulton R."/>
            <person name="Fronick C."/>
            <person name="O'Laughlin M."/>
            <person name="Godfrey J."/>
            <person name="Miner T."/>
            <person name="Herter B."/>
            <person name="Appelbaum E."/>
            <person name="Cordes M."/>
            <person name="Lek S."/>
            <person name="Wollam A."/>
            <person name="Pepin K.H."/>
            <person name="Palsikar V.B."/>
            <person name="Mitreva M."/>
            <person name="Wilson R.K."/>
        </authorList>
    </citation>
    <scope>NUCLEOTIDE SEQUENCE [LARGE SCALE GENOMIC DNA]</scope>
    <source>
        <strain evidence="1 2">ATCC 700332</strain>
    </source>
</reference>